<dbReference type="PANTHER" id="PTHR32487:SF0">
    <property type="entry name" value="3-OXO-DELTA(4,5)-STEROID 5-BETA-REDUCTASE"/>
    <property type="match status" value="1"/>
</dbReference>
<proteinExistence type="predicted"/>
<feature type="non-terminal residue" evidence="1">
    <location>
        <position position="1"/>
    </location>
</feature>
<reference evidence="1" key="1">
    <citation type="submission" date="2018-05" db="EMBL/GenBank/DDBJ databases">
        <authorList>
            <person name="Lanie J.A."/>
            <person name="Ng W.-L."/>
            <person name="Kazmierczak K.M."/>
            <person name="Andrzejewski T.M."/>
            <person name="Davidsen T.M."/>
            <person name="Wayne K.J."/>
            <person name="Tettelin H."/>
            <person name="Glass J.I."/>
            <person name="Rusch D."/>
            <person name="Podicherti R."/>
            <person name="Tsui H.-C.T."/>
            <person name="Winkler M.E."/>
        </authorList>
    </citation>
    <scope>NUCLEOTIDE SEQUENCE</scope>
</reference>
<dbReference type="AlphaFoldDB" id="A0A382WGT3"/>
<dbReference type="SUPFAM" id="SSF51735">
    <property type="entry name" value="NAD(P)-binding Rossmann-fold domains"/>
    <property type="match status" value="1"/>
</dbReference>
<name>A0A382WGT3_9ZZZZ</name>
<sequence>YLEDFCEATGRTSTIWRPQIIFGHALHAPMNMLNAIGVYATIMQARDQPMIYPGGPAAVTEAIDADLLARAIRFSLDNSDFEDETFNITNGDVFRWQDIWPDLAGLFNIQPGDSSQQRLSDWIYDCEDEWQSIVTAKNLKPYSIREIAGDSFFYADALFNAYSETAPPPSLVSTIKLRQAGFHDCIDTLAMFEKWFNKLRLLNVIPA</sequence>
<dbReference type="PANTHER" id="PTHR32487">
    <property type="entry name" value="3-OXO-DELTA(4,5)-STEROID 5-BETA-REDUCTASE"/>
    <property type="match status" value="1"/>
</dbReference>
<evidence type="ECO:0008006" key="2">
    <source>
        <dbReference type="Google" id="ProtNLM"/>
    </source>
</evidence>
<dbReference type="EMBL" id="UINC01159729">
    <property type="protein sequence ID" value="SVD57982.1"/>
    <property type="molecule type" value="Genomic_DNA"/>
</dbReference>
<accession>A0A382WGT3</accession>
<dbReference type="Gene3D" id="3.40.50.720">
    <property type="entry name" value="NAD(P)-binding Rossmann-like Domain"/>
    <property type="match status" value="1"/>
</dbReference>
<organism evidence="1">
    <name type="scientific">marine metagenome</name>
    <dbReference type="NCBI Taxonomy" id="408172"/>
    <lineage>
        <taxon>unclassified sequences</taxon>
        <taxon>metagenomes</taxon>
        <taxon>ecological metagenomes</taxon>
    </lineage>
</organism>
<evidence type="ECO:0000313" key="1">
    <source>
        <dbReference type="EMBL" id="SVD57982.1"/>
    </source>
</evidence>
<gene>
    <name evidence="1" type="ORF">METZ01_LOCUS410836</name>
</gene>
<dbReference type="InterPro" id="IPR036291">
    <property type="entry name" value="NAD(P)-bd_dom_sf"/>
</dbReference>
<protein>
    <recommendedName>
        <fullName evidence="2">NAD-dependent epimerase/dehydratase domain-containing protein</fullName>
    </recommendedName>
</protein>